<evidence type="ECO:0000313" key="3">
    <source>
        <dbReference type="Proteomes" id="UP000267096"/>
    </source>
</evidence>
<accession>A0A0M3JPL4</accession>
<feature type="region of interest" description="Disordered" evidence="1">
    <location>
        <begin position="1"/>
        <end position="43"/>
    </location>
</feature>
<dbReference type="AlphaFoldDB" id="A0A0M3JPL4"/>
<keyword evidence="3" id="KW-1185">Reference proteome</keyword>
<reference evidence="2 3" key="2">
    <citation type="submission" date="2018-11" db="EMBL/GenBank/DDBJ databases">
        <authorList>
            <consortium name="Pathogen Informatics"/>
        </authorList>
    </citation>
    <scope>NUCLEOTIDE SEQUENCE [LARGE SCALE GENOMIC DNA]</scope>
</reference>
<evidence type="ECO:0000256" key="1">
    <source>
        <dbReference type="SAM" id="MobiDB-lite"/>
    </source>
</evidence>
<proteinExistence type="predicted"/>
<sequence>MADGGGYQGELSSSVTSNDRDIDANSTSALPVNEQTGANSKHF</sequence>
<feature type="compositionally biased region" description="Polar residues" evidence="1">
    <location>
        <begin position="24"/>
        <end position="43"/>
    </location>
</feature>
<reference evidence="4" key="1">
    <citation type="submission" date="2017-02" db="UniProtKB">
        <authorList>
            <consortium name="WormBaseParasite"/>
        </authorList>
    </citation>
    <scope>IDENTIFICATION</scope>
</reference>
<dbReference type="Proteomes" id="UP000267096">
    <property type="component" value="Unassembled WGS sequence"/>
</dbReference>
<dbReference type="WBParaSite" id="ASIM_0000961301-mRNA-1">
    <property type="protein sequence ID" value="ASIM_0000961301-mRNA-1"/>
    <property type="gene ID" value="ASIM_0000961301"/>
</dbReference>
<gene>
    <name evidence="2" type="ORF">ASIM_LOCUS9335</name>
</gene>
<dbReference type="EMBL" id="UYRR01028202">
    <property type="protein sequence ID" value="VDK38708.1"/>
    <property type="molecule type" value="Genomic_DNA"/>
</dbReference>
<protein>
    <submittedName>
        <fullName evidence="2 4">Uncharacterized protein</fullName>
    </submittedName>
</protein>
<evidence type="ECO:0000313" key="2">
    <source>
        <dbReference type="EMBL" id="VDK38708.1"/>
    </source>
</evidence>
<evidence type="ECO:0000313" key="4">
    <source>
        <dbReference type="WBParaSite" id="ASIM_0000961301-mRNA-1"/>
    </source>
</evidence>
<name>A0A0M3JPL4_ANISI</name>
<organism evidence="4">
    <name type="scientific">Anisakis simplex</name>
    <name type="common">Herring worm</name>
    <dbReference type="NCBI Taxonomy" id="6269"/>
    <lineage>
        <taxon>Eukaryota</taxon>
        <taxon>Metazoa</taxon>
        <taxon>Ecdysozoa</taxon>
        <taxon>Nematoda</taxon>
        <taxon>Chromadorea</taxon>
        <taxon>Rhabditida</taxon>
        <taxon>Spirurina</taxon>
        <taxon>Ascaridomorpha</taxon>
        <taxon>Ascaridoidea</taxon>
        <taxon>Anisakidae</taxon>
        <taxon>Anisakis</taxon>
        <taxon>Anisakis simplex complex</taxon>
    </lineage>
</organism>